<dbReference type="InterPro" id="IPR052159">
    <property type="entry name" value="Competence_DNA_uptake"/>
</dbReference>
<feature type="transmembrane region" description="Helical" evidence="7">
    <location>
        <begin position="94"/>
        <end position="111"/>
    </location>
</feature>
<evidence type="ECO:0000259" key="9">
    <source>
        <dbReference type="Pfam" id="PF13567"/>
    </source>
</evidence>
<sequence length="793" mass="84862">MGGEETSYSDERRQFHGDRDLLAAVSGISGQPSQNRRLPSIPIYGLFLDRDRVKARIGRTFDAERDQGTQFLFLPVLLGIGALVYFAWPYEPSLLGVLVVASLFGVAAWRLRRHPLLKMLAAALLVVSLGALLGKVETGLKRTKIIGSEITTRLTGRVDRVEHQASGRVRLTLEVLATERPVLRYSPDRVRVTARALPEGVGPGDVVQGVVRLIPPSGPVRPNSYDFAFQSYFTGIGAIGFFLGNPVLAERSWPSLSVDAQARAKIELLRQKMAERIISVVGGPEGAIAAALITGIRAGIPEEINDALRVVGLYHVISISGLHMALVGGTLMVTLRCLFALWPAFATRWPVKKFAAVLALAASAFYLLISGADVAAQRSFLMLAVMLLAVVFDRAALTMRNLAISAIIILVISPHEVAGPSFQMSFAATAALVAAYAAWSRRRKSRRSHGTGVKGRTAVGRGVRNLISAAAALAMTSVIAGSATAIFSAWHFQHVSPLGLLANLAAMPIVSVVVMPMAVLASVLMPLGWDGLPLYAMGEGIAAMNAIATQLAQHSFLDSTGAISTFAVLLLASGLALLTMAQTSLRYAATIPMITGVIVLLASNPIPDVLVSEDARLVGVKTSDGAVAVNNPRPRGFTIENWQRALKATNVLKPTHEKAAAMKGEFQCDELYCSAKHWTGAIITYTASDDIARAACGESTVLIIADATILNPCVDGLTLVLTSRDLALNGAAEIRLPREPNAPAKLRQAINLPLRPWHDHRRYSRAARGLAEYKGEPSRSRPLPSTAPKDADQ</sequence>
<feature type="transmembrane region" description="Helical" evidence="7">
    <location>
        <begin position="559"/>
        <end position="578"/>
    </location>
</feature>
<feature type="transmembrane region" description="Helical" evidence="7">
    <location>
        <begin position="277"/>
        <end position="300"/>
    </location>
</feature>
<feature type="transmembrane region" description="Helical" evidence="7">
    <location>
        <begin position="375"/>
        <end position="392"/>
    </location>
</feature>
<keyword evidence="4 7" id="KW-1133">Transmembrane helix</keyword>
<organism evidence="10 11">
    <name type="scientific">Aquamicrobium zhengzhouense</name>
    <dbReference type="NCBI Taxonomy" id="2781738"/>
    <lineage>
        <taxon>Bacteria</taxon>
        <taxon>Pseudomonadati</taxon>
        <taxon>Pseudomonadota</taxon>
        <taxon>Alphaproteobacteria</taxon>
        <taxon>Hyphomicrobiales</taxon>
        <taxon>Phyllobacteriaceae</taxon>
        <taxon>Aquamicrobium</taxon>
    </lineage>
</organism>
<feature type="transmembrane region" description="Helical" evidence="7">
    <location>
        <begin position="532"/>
        <end position="553"/>
    </location>
</feature>
<keyword evidence="3 7" id="KW-0812">Transmembrane</keyword>
<dbReference type="Pfam" id="PF03772">
    <property type="entry name" value="Competence"/>
    <property type="match status" value="1"/>
</dbReference>
<feature type="domain" description="ComEC/Rec2-related protein" evidence="8">
    <location>
        <begin position="292"/>
        <end position="580"/>
    </location>
</feature>
<dbReference type="Proteomes" id="UP000601789">
    <property type="component" value="Unassembled WGS sequence"/>
</dbReference>
<dbReference type="PANTHER" id="PTHR30619:SF1">
    <property type="entry name" value="RECOMBINATION PROTEIN 2"/>
    <property type="match status" value="1"/>
</dbReference>
<feature type="transmembrane region" description="Helical" evidence="7">
    <location>
        <begin position="116"/>
        <end position="134"/>
    </location>
</feature>
<gene>
    <name evidence="10" type="ORF">IOD40_02425</name>
</gene>
<keyword evidence="11" id="KW-1185">Reference proteome</keyword>
<feature type="transmembrane region" description="Helical" evidence="7">
    <location>
        <begin position="71"/>
        <end position="88"/>
    </location>
</feature>
<evidence type="ECO:0000256" key="7">
    <source>
        <dbReference type="SAM" id="Phobius"/>
    </source>
</evidence>
<evidence type="ECO:0000313" key="10">
    <source>
        <dbReference type="EMBL" id="MBI1619523.1"/>
    </source>
</evidence>
<evidence type="ECO:0000313" key="11">
    <source>
        <dbReference type="Proteomes" id="UP000601789"/>
    </source>
</evidence>
<dbReference type="RefSeq" id="WP_198473893.1">
    <property type="nucleotide sequence ID" value="NZ_JADGMQ010000001.1"/>
</dbReference>
<protein>
    <submittedName>
        <fullName evidence="10">ComEC/Rec2 family competence protein</fullName>
    </submittedName>
</protein>
<feature type="transmembrane region" description="Helical" evidence="7">
    <location>
        <begin position="399"/>
        <end position="415"/>
    </location>
</feature>
<evidence type="ECO:0000256" key="2">
    <source>
        <dbReference type="ARBA" id="ARBA00022475"/>
    </source>
</evidence>
<dbReference type="NCBIfam" id="TIGR00360">
    <property type="entry name" value="ComEC_N-term"/>
    <property type="match status" value="1"/>
</dbReference>
<feature type="transmembrane region" description="Helical" evidence="7">
    <location>
        <begin position="504"/>
        <end position="525"/>
    </location>
</feature>
<dbReference type="PANTHER" id="PTHR30619">
    <property type="entry name" value="DNA INTERNALIZATION/COMPETENCE PROTEIN COMEC/REC2"/>
    <property type="match status" value="1"/>
</dbReference>
<feature type="transmembrane region" description="Helical" evidence="7">
    <location>
        <begin position="351"/>
        <end position="369"/>
    </location>
</feature>
<feature type="transmembrane region" description="Helical" evidence="7">
    <location>
        <begin position="466"/>
        <end position="492"/>
    </location>
</feature>
<dbReference type="EMBL" id="JADGMQ010000001">
    <property type="protein sequence ID" value="MBI1619523.1"/>
    <property type="molecule type" value="Genomic_DNA"/>
</dbReference>
<feature type="region of interest" description="Disordered" evidence="6">
    <location>
        <begin position="768"/>
        <end position="793"/>
    </location>
</feature>
<feature type="transmembrane region" description="Helical" evidence="7">
    <location>
        <begin position="312"/>
        <end position="339"/>
    </location>
</feature>
<feature type="transmembrane region" description="Helical" evidence="7">
    <location>
        <begin position="227"/>
        <end position="248"/>
    </location>
</feature>
<keyword evidence="5 7" id="KW-0472">Membrane</keyword>
<feature type="domain" description="DUF4131" evidence="9">
    <location>
        <begin position="89"/>
        <end position="242"/>
    </location>
</feature>
<evidence type="ECO:0000256" key="4">
    <source>
        <dbReference type="ARBA" id="ARBA00022989"/>
    </source>
</evidence>
<dbReference type="InterPro" id="IPR025405">
    <property type="entry name" value="DUF4131"/>
</dbReference>
<comment type="caution">
    <text evidence="10">The sequence shown here is derived from an EMBL/GenBank/DDBJ whole genome shotgun (WGS) entry which is preliminary data.</text>
</comment>
<evidence type="ECO:0000256" key="1">
    <source>
        <dbReference type="ARBA" id="ARBA00004651"/>
    </source>
</evidence>
<evidence type="ECO:0000256" key="6">
    <source>
        <dbReference type="SAM" id="MobiDB-lite"/>
    </source>
</evidence>
<comment type="subcellular location">
    <subcellularLocation>
        <location evidence="1">Cell membrane</location>
        <topology evidence="1">Multi-pass membrane protein</topology>
    </subcellularLocation>
</comment>
<evidence type="ECO:0000259" key="8">
    <source>
        <dbReference type="Pfam" id="PF03772"/>
    </source>
</evidence>
<dbReference type="Pfam" id="PF13567">
    <property type="entry name" value="DUF4131"/>
    <property type="match status" value="1"/>
</dbReference>
<accession>A0ABS0SAP4</accession>
<reference evidence="10 11" key="1">
    <citation type="submission" date="2020-10" db="EMBL/GenBank/DDBJ databases">
        <title>Aquamicrobium zhengzhouensis sp. nov., a exopolysaccharide producing bacterium isolated from farmland soil.</title>
        <authorList>
            <person name="Wang X."/>
        </authorList>
    </citation>
    <scope>NUCLEOTIDE SEQUENCE [LARGE SCALE GENOMIC DNA]</scope>
    <source>
        <strain evidence="11">cd-1</strain>
    </source>
</reference>
<keyword evidence="2" id="KW-1003">Cell membrane</keyword>
<evidence type="ECO:0000256" key="3">
    <source>
        <dbReference type="ARBA" id="ARBA00022692"/>
    </source>
</evidence>
<feature type="transmembrane region" description="Helical" evidence="7">
    <location>
        <begin position="421"/>
        <end position="439"/>
    </location>
</feature>
<name>A0ABS0SAP4_9HYPH</name>
<evidence type="ECO:0000256" key="5">
    <source>
        <dbReference type="ARBA" id="ARBA00023136"/>
    </source>
</evidence>
<proteinExistence type="predicted"/>
<dbReference type="InterPro" id="IPR004477">
    <property type="entry name" value="ComEC_N"/>
</dbReference>